<feature type="region of interest" description="Disordered" evidence="1">
    <location>
        <begin position="715"/>
        <end position="748"/>
    </location>
</feature>
<accession>A0A7R8W9M2</accession>
<feature type="compositionally biased region" description="Polar residues" evidence="1">
    <location>
        <begin position="253"/>
        <end position="263"/>
    </location>
</feature>
<reference evidence="2" key="1">
    <citation type="submission" date="2020-11" db="EMBL/GenBank/DDBJ databases">
        <authorList>
            <person name="Tran Van P."/>
        </authorList>
    </citation>
    <scope>NUCLEOTIDE SEQUENCE</scope>
</reference>
<feature type="region of interest" description="Disordered" evidence="1">
    <location>
        <begin position="433"/>
        <end position="459"/>
    </location>
</feature>
<gene>
    <name evidence="2" type="ORF">CTOB1V02_LOCUS2847</name>
</gene>
<feature type="region of interest" description="Disordered" evidence="1">
    <location>
        <begin position="572"/>
        <end position="649"/>
    </location>
</feature>
<feature type="compositionally biased region" description="Polar residues" evidence="1">
    <location>
        <begin position="297"/>
        <end position="306"/>
    </location>
</feature>
<protein>
    <submittedName>
        <fullName evidence="2">Uncharacterized protein</fullName>
    </submittedName>
</protein>
<feature type="compositionally biased region" description="Polar residues" evidence="1">
    <location>
        <begin position="530"/>
        <end position="546"/>
    </location>
</feature>
<feature type="region of interest" description="Disordered" evidence="1">
    <location>
        <begin position="675"/>
        <end position="696"/>
    </location>
</feature>
<feature type="compositionally biased region" description="Low complexity" evidence="1">
    <location>
        <begin position="313"/>
        <end position="323"/>
    </location>
</feature>
<proteinExistence type="predicted"/>
<dbReference type="AlphaFoldDB" id="A0A7R8W9M2"/>
<organism evidence="2">
    <name type="scientific">Cyprideis torosa</name>
    <dbReference type="NCBI Taxonomy" id="163714"/>
    <lineage>
        <taxon>Eukaryota</taxon>
        <taxon>Metazoa</taxon>
        <taxon>Ecdysozoa</taxon>
        <taxon>Arthropoda</taxon>
        <taxon>Crustacea</taxon>
        <taxon>Oligostraca</taxon>
        <taxon>Ostracoda</taxon>
        <taxon>Podocopa</taxon>
        <taxon>Podocopida</taxon>
        <taxon>Cytherocopina</taxon>
        <taxon>Cytheroidea</taxon>
        <taxon>Cytherideidae</taxon>
        <taxon>Cyprideis</taxon>
    </lineage>
</organism>
<feature type="region of interest" description="Disordered" evidence="1">
    <location>
        <begin position="284"/>
        <end position="348"/>
    </location>
</feature>
<evidence type="ECO:0000313" key="2">
    <source>
        <dbReference type="EMBL" id="CAD7224896.1"/>
    </source>
</evidence>
<evidence type="ECO:0000256" key="1">
    <source>
        <dbReference type="SAM" id="MobiDB-lite"/>
    </source>
</evidence>
<feature type="compositionally biased region" description="Low complexity" evidence="1">
    <location>
        <begin position="580"/>
        <end position="596"/>
    </location>
</feature>
<feature type="region of interest" description="Disordered" evidence="1">
    <location>
        <begin position="511"/>
        <end position="556"/>
    </location>
</feature>
<dbReference type="EMBL" id="OB660459">
    <property type="protein sequence ID" value="CAD7224896.1"/>
    <property type="molecule type" value="Genomic_DNA"/>
</dbReference>
<feature type="compositionally biased region" description="Polar residues" evidence="1">
    <location>
        <begin position="601"/>
        <end position="610"/>
    </location>
</feature>
<name>A0A7R8W9M2_9CRUS</name>
<feature type="compositionally biased region" description="Polar residues" evidence="1">
    <location>
        <begin position="227"/>
        <end position="239"/>
    </location>
</feature>
<feature type="region of interest" description="Disordered" evidence="1">
    <location>
        <begin position="204"/>
        <end position="270"/>
    </location>
</feature>
<feature type="compositionally biased region" description="Low complexity" evidence="1">
    <location>
        <begin position="511"/>
        <end position="523"/>
    </location>
</feature>
<sequence>MIASRNRSEYERLAVPKISHDDERGCSSRPFRKLSLDSSSSLYRSSGGRFQALRAVFEESSGETVSGDGGGGAVIRDFPPYSVLKGTTNDYSSPAPPWTYAGRLQRRRNNGGSMSDDAGSHPQQGNNSHLAFQSISEPKSYLRPRVENCQAKVREDKKNQEMVLQKCMVSSPVQLDAFNRVVEGGVIHGGVKDSDSSNSFALSFEKRCSPSPEPEVTKTVVSRETKSPVSPSPFVQNYSGDHRGPNGYGGLSYQEQYTSSPSLLNDDHSKNTTPAAAAFLISGSSAPTPAASHRQRSPQLLGSTIRSEPYQLRSSAENSSFSSSRRDSRSMGSTDSQQRYKSEERSCSVATDRPPLAITYLPHLGCYDQHSLSKMTPHLNRVALPKHAPSSSEPVLLKQLYHYSQYHIPPAPPHKPSATPLFLCCHLNAQTNEESRTLPRRRNKMHGGSKKFARGKGFGLSREDEEMLLQSLGRNGFAFDESTSRMSPQHEQHLEQPSSFLCLPAFSRSSKPSLSSRTSSKPSPARDRQSPSGGTRSLSSNGQASPSWGMMSPVHSPDVSVELDTTVSDKLFPVHSRSLTPSRTSNNSGSSSSKRPPFTRDSCSPASQQKVFGIDWTPPSPSKKRSVDFAPSYKAHHSPSESEPPLGLMSYKKGADVSSAFPVGKPPLGAVRKVSNKSKSLSLPRAPSAGPTANESSTEAVDYLARFFPEPSPQFPSYIKPYQQHHPQKSPSLENDVGLSQLRSRASSCDSVNSRKRTLAWESGCPQQNVPASPGSLSSLLHLPSPSPWKRNHNIKKSLGLSGRQWEYSVQQKSEPNKNSLAATVTSALKKLPHFGSTSSLPGCTAYSVVPVPREVHVGRLAKHSMSTTNCRKEFGRPSPTPFAPALSEALGKGRGVSFPLYINNNNRFFHASSGPEPKS</sequence>
<feature type="compositionally biased region" description="Basic residues" evidence="1">
    <location>
        <begin position="438"/>
        <end position="454"/>
    </location>
</feature>
<feature type="region of interest" description="Disordered" evidence="1">
    <location>
        <begin position="106"/>
        <end position="128"/>
    </location>
</feature>